<dbReference type="InterPro" id="IPR024593">
    <property type="entry name" value="DUF3444"/>
</dbReference>
<keyword evidence="4" id="KW-1185">Reference proteome</keyword>
<dbReference type="Proteomes" id="UP000604825">
    <property type="component" value="Unassembled WGS sequence"/>
</dbReference>
<dbReference type="Pfam" id="PF11926">
    <property type="entry name" value="DUF3444"/>
    <property type="match status" value="3"/>
</dbReference>
<feature type="compositionally biased region" description="Basic and acidic residues" evidence="1">
    <location>
        <begin position="521"/>
        <end position="532"/>
    </location>
</feature>
<organism evidence="3 4">
    <name type="scientific">Miscanthus lutarioriparius</name>
    <dbReference type="NCBI Taxonomy" id="422564"/>
    <lineage>
        <taxon>Eukaryota</taxon>
        <taxon>Viridiplantae</taxon>
        <taxon>Streptophyta</taxon>
        <taxon>Embryophyta</taxon>
        <taxon>Tracheophyta</taxon>
        <taxon>Spermatophyta</taxon>
        <taxon>Magnoliopsida</taxon>
        <taxon>Liliopsida</taxon>
        <taxon>Poales</taxon>
        <taxon>Poaceae</taxon>
        <taxon>PACMAD clade</taxon>
        <taxon>Panicoideae</taxon>
        <taxon>Andropogonodae</taxon>
        <taxon>Andropogoneae</taxon>
        <taxon>Saccharinae</taxon>
        <taxon>Miscanthus</taxon>
    </lineage>
</organism>
<dbReference type="AlphaFoldDB" id="A0A811NK73"/>
<feature type="compositionally biased region" description="Low complexity" evidence="1">
    <location>
        <begin position="261"/>
        <end position="272"/>
    </location>
</feature>
<evidence type="ECO:0000259" key="2">
    <source>
        <dbReference type="PROSITE" id="PS50076"/>
    </source>
</evidence>
<dbReference type="PRINTS" id="PR00625">
    <property type="entry name" value="JDOMAIN"/>
</dbReference>
<dbReference type="PANTHER" id="PTHR47374:SF6">
    <property type="entry name" value="ENDOSOME ANTIGEN-LIKE PROTEIN, PUTATIVE (DUF3444)-RELATED"/>
    <property type="match status" value="1"/>
</dbReference>
<dbReference type="InterPro" id="IPR036869">
    <property type="entry name" value="J_dom_sf"/>
</dbReference>
<feature type="region of interest" description="Disordered" evidence="1">
    <location>
        <begin position="459"/>
        <end position="561"/>
    </location>
</feature>
<dbReference type="Pfam" id="PF00226">
    <property type="entry name" value="DnaJ"/>
    <property type="match status" value="1"/>
</dbReference>
<feature type="region of interest" description="Disordered" evidence="1">
    <location>
        <begin position="253"/>
        <end position="279"/>
    </location>
</feature>
<protein>
    <recommendedName>
        <fullName evidence="2">J domain-containing protein</fullName>
    </recommendedName>
</protein>
<reference evidence="3" key="1">
    <citation type="submission" date="2020-10" db="EMBL/GenBank/DDBJ databases">
        <authorList>
            <person name="Han B."/>
            <person name="Lu T."/>
            <person name="Zhao Q."/>
            <person name="Huang X."/>
            <person name="Zhao Y."/>
        </authorList>
    </citation>
    <scope>NUCLEOTIDE SEQUENCE</scope>
</reference>
<dbReference type="PANTHER" id="PTHR47374">
    <property type="entry name" value="ENDOSOME ANTIGEN-LIKE PROTEIN, PUTATIVE (DUF3444)-RELATED"/>
    <property type="match status" value="1"/>
</dbReference>
<feature type="region of interest" description="Disordered" evidence="1">
    <location>
        <begin position="317"/>
        <end position="377"/>
    </location>
</feature>
<dbReference type="Gene3D" id="1.10.287.110">
    <property type="entry name" value="DnaJ domain"/>
    <property type="match status" value="1"/>
</dbReference>
<dbReference type="SMART" id="SM00271">
    <property type="entry name" value="DnaJ"/>
    <property type="match status" value="1"/>
</dbReference>
<dbReference type="InterPro" id="IPR001623">
    <property type="entry name" value="DnaJ_domain"/>
</dbReference>
<evidence type="ECO:0000256" key="1">
    <source>
        <dbReference type="SAM" id="MobiDB-lite"/>
    </source>
</evidence>
<feature type="compositionally biased region" description="Low complexity" evidence="1">
    <location>
        <begin position="551"/>
        <end position="561"/>
    </location>
</feature>
<comment type="caution">
    <text evidence="3">The sequence shown here is derived from an EMBL/GenBank/DDBJ whole genome shotgun (WGS) entry which is preliminary data.</text>
</comment>
<feature type="region of interest" description="Disordered" evidence="1">
    <location>
        <begin position="128"/>
        <end position="149"/>
    </location>
</feature>
<gene>
    <name evidence="3" type="ORF">NCGR_LOCUS17837</name>
</gene>
<dbReference type="CDD" id="cd06257">
    <property type="entry name" value="DnaJ"/>
    <property type="match status" value="1"/>
</dbReference>
<proteinExistence type="predicted"/>
<evidence type="ECO:0000313" key="3">
    <source>
        <dbReference type="EMBL" id="CAD6225964.1"/>
    </source>
</evidence>
<dbReference type="OrthoDB" id="10250354at2759"/>
<accession>A0A811NK73</accession>
<dbReference type="GO" id="GO:0005783">
    <property type="term" value="C:endoplasmic reticulum"/>
    <property type="evidence" value="ECO:0007669"/>
    <property type="project" value="UniProtKB-ARBA"/>
</dbReference>
<dbReference type="PROSITE" id="PS50076">
    <property type="entry name" value="DNAJ_2"/>
    <property type="match status" value="1"/>
</dbReference>
<feature type="compositionally biased region" description="Basic and acidic residues" evidence="1">
    <location>
        <begin position="475"/>
        <end position="484"/>
    </location>
</feature>
<dbReference type="SUPFAM" id="SSF46565">
    <property type="entry name" value="Chaperone J-domain"/>
    <property type="match status" value="1"/>
</dbReference>
<sequence>MECNKEEASRAKDLAVVKLQEADYAGAKRIALKAQKLFPGLENISQLLTVCEVHCCAAVKINGEADWYGILQVETTADDMLLKKQYRKLALLLHPDKNKFVGAEAAFKLIGEAHMILTYKVNLSRHDSKRNSVIPKSAPKKHGRPSKKTDYVAKRANKENTDAGYSTFWTICLTCGTKYQYPYSFPYSLLMKVLWCQICSKSFVAYDLSKKPSVRVEASNPLTGFGMQHQMFPPNQWTHFANQQHNYQCVPTQQNPITGHQAPVPSQQQQPQDVSGPKNVVNSHPWGGSGMQQEMCPLSQPTHVSDQKLYYQRAPCQQNPVNGHQTPVTDHQQQSPKVVDKNTSVTTQPQSTKTPFNSGSKNVASSQGAAFPNNNATANSNLMAEAGACNREKITRPSFNDENGEDRTKSPVVNSDKVDLVNEQMKGKEVTTGSSHPVAINGSQVATKDDVLAATTSQQRNNVIVEDGSDGCGKVSDHRPDSPAKKRIRKEHSSYTGGKSDHTTENEVAEANSQHKYSIPSKEKMTNEKEEVISGLNHNVLQGTKRKQHTASSGSGSDAAARSVNNSIPCNITVSCPDSDFYDFEKNRDADRFTVDQIWAIYDDLDGMPRYYARINQVYSPNFMLQYTWLEHDPLCDAEKEWSSKELPVACGNFRVGTTLLTEDTKMFSHVVSWTKGRKRNRYEIYPKKDFATGLGTYVVPLVKIKGFVSLFVQSSNEAPFLIPSGNTLSFSHNIPFHRLAETERKHIPNGALELDTASLPSNLEKAFTPMNLDSSFMSTRDGNTACNVSSTSSCKVPVGKTEQSQDGTGTDVKDEVEKLNQNTKIEQDNGSEASVIDHCGDGWNDSSPPESPTSFCYPDTESCNFTSLRSFDKFKKGQVWALYCDTDKFPKYYGLIKSVDSEDCRIHIKWLEHCPCEQVEKRLAQDGFSIGCGIFEVSRQSEIYDCTEVFSHNMEVWAIYKNWSRAWSFEDYSRCEYFLVEVMEISNGNITVSCLTKVEGFSTVFMPEQKGESRSSMRIARSDLIMFSHQIPAFRLTNENDHLCGYLELDPASLPEVLLCYVDKAVVLDCLFWLLTVPCVM</sequence>
<evidence type="ECO:0000313" key="4">
    <source>
        <dbReference type="Proteomes" id="UP000604825"/>
    </source>
</evidence>
<dbReference type="EMBL" id="CAJGYO010000004">
    <property type="protein sequence ID" value="CAD6225964.1"/>
    <property type="molecule type" value="Genomic_DNA"/>
</dbReference>
<feature type="domain" description="J" evidence="2">
    <location>
        <begin position="66"/>
        <end position="130"/>
    </location>
</feature>
<name>A0A811NK73_9POAL</name>